<evidence type="ECO:0000313" key="1">
    <source>
        <dbReference type="EMBL" id="ORZ24991.1"/>
    </source>
</evidence>
<dbReference type="GeneID" id="33571711"/>
<proteinExistence type="predicted"/>
<name>A0A1Y2GVA2_9FUNG</name>
<organism evidence="1 2">
    <name type="scientific">Lobosporangium transversale</name>
    <dbReference type="NCBI Taxonomy" id="64571"/>
    <lineage>
        <taxon>Eukaryota</taxon>
        <taxon>Fungi</taxon>
        <taxon>Fungi incertae sedis</taxon>
        <taxon>Mucoromycota</taxon>
        <taxon>Mortierellomycotina</taxon>
        <taxon>Mortierellomycetes</taxon>
        <taxon>Mortierellales</taxon>
        <taxon>Mortierellaceae</taxon>
        <taxon>Lobosporangium</taxon>
    </lineage>
</organism>
<sequence>MKNTNTKDVSNNSNSAPRTHVDWLVDRKGNYASLFPDFVNKFNLTESSSAEAAFDNLIRSKKRAVSNTAQRVVRNAEGLLQKQLDTDSAIIEAPTETLASPLLATPENQHIDEDQETAVFPQRSQESNKKLRFDLDKSRFTAPGNPFEDESSSSESFIPTTLEDSTGDYSVVVDRPQWIVRVVGPGQESSSLMLDHWRFGDQNVSRKLMQNRASLVKNHEDLQTVHEILQLNFIFTRDVILDITEAKELAPTTCCQPIRSSSIALAMSELAFTAANDGYLATISEWRKIRESIEVESEHEEQWEVLQKMLDHMCITATLWSPLKYTSKRKGNEDSFYTNIVRPFLTCAFGQLPDVKLRGNGDCFTCGDELDKELKFPDFAVTMECYRKAFGENYLAIAEVKPPSASQNELDDDFIKLPNLMKLALDHQIRQGYGDGIVVGLLVQGWKVLVFYMALEHEAVYELRNVGQFQLIADHTQMAQVLSICPVFVKAKELVEETRKTLRRRPASNLSPKDQLRRPSYHISPIMIHPNNSDDTSEHENS</sequence>
<dbReference type="RefSeq" id="XP_021883972.1">
    <property type="nucleotide sequence ID" value="XM_022029868.1"/>
</dbReference>
<protein>
    <submittedName>
        <fullName evidence="1">Uncharacterized protein</fullName>
    </submittedName>
</protein>
<keyword evidence="2" id="KW-1185">Reference proteome</keyword>
<accession>A0A1Y2GVA2</accession>
<reference evidence="1 2" key="1">
    <citation type="submission" date="2016-07" db="EMBL/GenBank/DDBJ databases">
        <title>Pervasive Adenine N6-methylation of Active Genes in Fungi.</title>
        <authorList>
            <consortium name="DOE Joint Genome Institute"/>
            <person name="Mondo S.J."/>
            <person name="Dannebaum R.O."/>
            <person name="Kuo R.C."/>
            <person name="Labutti K."/>
            <person name="Haridas S."/>
            <person name="Kuo A."/>
            <person name="Salamov A."/>
            <person name="Ahrendt S.R."/>
            <person name="Lipzen A."/>
            <person name="Sullivan W."/>
            <person name="Andreopoulos W.B."/>
            <person name="Clum A."/>
            <person name="Lindquist E."/>
            <person name="Daum C."/>
            <person name="Ramamoorthy G.K."/>
            <person name="Gryganskyi A."/>
            <person name="Culley D."/>
            <person name="Magnuson J.K."/>
            <person name="James T.Y."/>
            <person name="O'Malley M.A."/>
            <person name="Stajich J.E."/>
            <person name="Spatafora J.W."/>
            <person name="Visel A."/>
            <person name="Grigoriev I.V."/>
        </authorList>
    </citation>
    <scope>NUCLEOTIDE SEQUENCE [LARGE SCALE GENOMIC DNA]</scope>
    <source>
        <strain evidence="1 2">NRRL 3116</strain>
    </source>
</reference>
<comment type="caution">
    <text evidence="1">The sequence shown here is derived from an EMBL/GenBank/DDBJ whole genome shotgun (WGS) entry which is preliminary data.</text>
</comment>
<dbReference type="InParanoid" id="A0A1Y2GVA2"/>
<dbReference type="AlphaFoldDB" id="A0A1Y2GVA2"/>
<dbReference type="EMBL" id="MCFF01000008">
    <property type="protein sequence ID" value="ORZ24991.1"/>
    <property type="molecule type" value="Genomic_DNA"/>
</dbReference>
<evidence type="ECO:0000313" key="2">
    <source>
        <dbReference type="Proteomes" id="UP000193648"/>
    </source>
</evidence>
<dbReference type="OrthoDB" id="2379131at2759"/>
<dbReference type="Proteomes" id="UP000193648">
    <property type="component" value="Unassembled WGS sequence"/>
</dbReference>
<dbReference type="STRING" id="64571.A0A1Y2GVA2"/>
<gene>
    <name evidence="1" type="ORF">BCR41DRAFT_420222</name>
</gene>